<dbReference type="GO" id="GO:0034476">
    <property type="term" value="P:U5 snRNA 3'-end processing"/>
    <property type="evidence" value="ECO:0007669"/>
    <property type="project" value="TreeGrafter"/>
</dbReference>
<feature type="region of interest" description="Disordered" evidence="9">
    <location>
        <begin position="313"/>
        <end position="425"/>
    </location>
</feature>
<dbReference type="GO" id="GO:0071028">
    <property type="term" value="P:nuclear mRNA surveillance"/>
    <property type="evidence" value="ECO:0007669"/>
    <property type="project" value="TreeGrafter"/>
</dbReference>
<dbReference type="InterPro" id="IPR027408">
    <property type="entry name" value="PNPase/RNase_PH_dom_sf"/>
</dbReference>
<dbReference type="GO" id="GO:0034475">
    <property type="term" value="P:U4 snRNA 3'-end processing"/>
    <property type="evidence" value="ECO:0007669"/>
    <property type="project" value="TreeGrafter"/>
</dbReference>
<dbReference type="GO" id="GO:0000467">
    <property type="term" value="P:exonucleolytic trimming to generate mature 3'-end of 5.8S rRNA from tricistronic rRNA transcript (SSU-rRNA, 5.8S rRNA, LSU-rRNA)"/>
    <property type="evidence" value="ECO:0007669"/>
    <property type="project" value="TreeGrafter"/>
</dbReference>
<evidence type="ECO:0000256" key="9">
    <source>
        <dbReference type="SAM" id="MobiDB-lite"/>
    </source>
</evidence>
<comment type="similarity">
    <text evidence="3">Belongs to the RNase PH family.</text>
</comment>
<evidence type="ECO:0000256" key="6">
    <source>
        <dbReference type="ARBA" id="ARBA00022884"/>
    </source>
</evidence>
<dbReference type="AlphaFoldDB" id="A0A6P4JU86"/>
<evidence type="ECO:0000259" key="11">
    <source>
        <dbReference type="Pfam" id="PF03725"/>
    </source>
</evidence>
<sequence length="425" mass="47843">MFMNSNLFEPGKSKQEKQFIQLAVKQNQRFDGRRSNECRDVELTFGSDWGTVAVSLNDTKVLAQVTCDMGAPTTSRPYEGKLQLNVSIGGVAFLDEMQSTYDQRFLTLNSQLERTFRSSRCLDLESLCVAAEKHVWCIRVDINVLNHDGNLYDASTIATLAALMHFRRPDVTYANDELRIYTEKERELIPLLFLHYPVSVTYCIYKSNPQPLVDPTLLEENAADSVIVLSFNSYQELCTLNAGGTVPTNVRTIMQCARYAATRCKAIVEFIRKTLALDEERRLQGTGPSQGLLALLGENKHKLSFKQLMEGYQKQDSPTLQDSQMEVDAAQTSEKPNVAEVPVKEEQPIKQETGKLVQDAKPMDTSTWLPQEATNDQELPTPSRVVSLKVGKGKNRAKNKANKKQQQLAKKQNHSDSEEEVTQVI</sequence>
<evidence type="ECO:0000313" key="12">
    <source>
        <dbReference type="Proteomes" id="UP001652661"/>
    </source>
</evidence>
<comment type="subcellular location">
    <subcellularLocation>
        <location evidence="2">Cytoplasm</location>
    </subcellularLocation>
    <subcellularLocation>
        <location evidence="1">Nucleus</location>
    </subcellularLocation>
</comment>
<keyword evidence="12" id="KW-1185">Reference proteome</keyword>
<feature type="domain" description="Exoribonuclease phosphorolytic" evidence="11">
    <location>
        <begin position="195"/>
        <end position="260"/>
    </location>
</feature>
<dbReference type="SUPFAM" id="SSF55666">
    <property type="entry name" value="Ribonuclease PH domain 2-like"/>
    <property type="match status" value="1"/>
</dbReference>
<evidence type="ECO:0000313" key="13">
    <source>
        <dbReference type="RefSeq" id="XP_017038224.1"/>
    </source>
</evidence>
<dbReference type="GO" id="GO:0071035">
    <property type="term" value="P:nuclear polyadenylation-dependent rRNA catabolic process"/>
    <property type="evidence" value="ECO:0007669"/>
    <property type="project" value="TreeGrafter"/>
</dbReference>
<feature type="domain" description="Exoribonuclease phosphorolytic" evidence="10">
    <location>
        <begin position="37"/>
        <end position="169"/>
    </location>
</feature>
<dbReference type="CDD" id="cd11368">
    <property type="entry name" value="RNase_PH_RRP45"/>
    <property type="match status" value="1"/>
</dbReference>
<dbReference type="GO" id="GO:0000177">
    <property type="term" value="C:cytoplasmic exosome (RNase complex)"/>
    <property type="evidence" value="ECO:0007669"/>
    <property type="project" value="TreeGrafter"/>
</dbReference>
<dbReference type="InterPro" id="IPR033100">
    <property type="entry name" value="Rrp45"/>
</dbReference>
<dbReference type="SUPFAM" id="SSF54211">
    <property type="entry name" value="Ribosomal protein S5 domain 2-like"/>
    <property type="match status" value="1"/>
</dbReference>
<dbReference type="InterPro" id="IPR050590">
    <property type="entry name" value="Exosome_comp_Rrp42_subfam"/>
</dbReference>
<feature type="compositionally biased region" description="Basic residues" evidence="9">
    <location>
        <begin position="391"/>
        <end position="403"/>
    </location>
</feature>
<dbReference type="GO" id="GO:0016075">
    <property type="term" value="P:rRNA catabolic process"/>
    <property type="evidence" value="ECO:0007669"/>
    <property type="project" value="TreeGrafter"/>
</dbReference>
<dbReference type="Pfam" id="PF03725">
    <property type="entry name" value="RNase_PH_C"/>
    <property type="match status" value="1"/>
</dbReference>
<evidence type="ECO:0000259" key="10">
    <source>
        <dbReference type="Pfam" id="PF01138"/>
    </source>
</evidence>
<keyword evidence="5" id="KW-0963">Cytoplasm</keyword>
<feature type="compositionally biased region" description="Polar residues" evidence="9">
    <location>
        <begin position="364"/>
        <end position="380"/>
    </location>
</feature>
<dbReference type="Gene3D" id="3.30.230.70">
    <property type="entry name" value="GHMP Kinase, N-terminal domain"/>
    <property type="match status" value="1"/>
</dbReference>
<dbReference type="GO" id="GO:0034473">
    <property type="term" value="P:U1 snRNA 3'-end processing"/>
    <property type="evidence" value="ECO:0007669"/>
    <property type="project" value="TreeGrafter"/>
</dbReference>
<name>A0A6P4JU86_DROKI</name>
<reference evidence="13" key="1">
    <citation type="submission" date="2025-08" db="UniProtKB">
        <authorList>
            <consortium name="RefSeq"/>
        </authorList>
    </citation>
    <scope>IDENTIFICATION</scope>
    <source>
        <strain evidence="13">14028-0561.14</strain>
        <tissue evidence="13">Whole fly</tissue>
    </source>
</reference>
<evidence type="ECO:0000256" key="7">
    <source>
        <dbReference type="ARBA" id="ARBA00023242"/>
    </source>
</evidence>
<dbReference type="FunFam" id="3.30.230.70:FF:000040">
    <property type="entry name" value="EXOSome (Multiexonuclease complex) component"/>
    <property type="match status" value="1"/>
</dbReference>
<dbReference type="InterPro" id="IPR015847">
    <property type="entry name" value="ExoRNase_PH_dom2"/>
</dbReference>
<dbReference type="OMA" id="VCSIQKA"/>
<dbReference type="OrthoDB" id="10264038at2759"/>
<evidence type="ECO:0000256" key="4">
    <source>
        <dbReference type="ARBA" id="ARBA00019572"/>
    </source>
</evidence>
<dbReference type="InterPro" id="IPR020568">
    <property type="entry name" value="Ribosomal_Su5_D2-typ_SF"/>
</dbReference>
<organism evidence="12 13">
    <name type="scientific">Drosophila kikkawai</name>
    <name type="common">Fruit fly</name>
    <dbReference type="NCBI Taxonomy" id="30033"/>
    <lineage>
        <taxon>Eukaryota</taxon>
        <taxon>Metazoa</taxon>
        <taxon>Ecdysozoa</taxon>
        <taxon>Arthropoda</taxon>
        <taxon>Hexapoda</taxon>
        <taxon>Insecta</taxon>
        <taxon>Pterygota</taxon>
        <taxon>Neoptera</taxon>
        <taxon>Endopterygota</taxon>
        <taxon>Diptera</taxon>
        <taxon>Brachycera</taxon>
        <taxon>Muscomorpha</taxon>
        <taxon>Ephydroidea</taxon>
        <taxon>Drosophilidae</taxon>
        <taxon>Drosophila</taxon>
        <taxon>Sophophora</taxon>
    </lineage>
</organism>
<evidence type="ECO:0000256" key="5">
    <source>
        <dbReference type="ARBA" id="ARBA00022490"/>
    </source>
</evidence>
<dbReference type="RefSeq" id="XP_017038224.1">
    <property type="nucleotide sequence ID" value="XM_017182735.3"/>
</dbReference>
<dbReference type="PANTHER" id="PTHR11097:SF14">
    <property type="entry name" value="EXOSOME COMPLEX COMPONENT RRP45"/>
    <property type="match status" value="1"/>
</dbReference>
<feature type="compositionally biased region" description="Polar residues" evidence="9">
    <location>
        <begin position="314"/>
        <end position="335"/>
    </location>
</feature>
<feature type="compositionally biased region" description="Basic and acidic residues" evidence="9">
    <location>
        <begin position="342"/>
        <end position="353"/>
    </location>
</feature>
<keyword evidence="7" id="KW-0539">Nucleus</keyword>
<protein>
    <recommendedName>
        <fullName evidence="4">Exosome complex component RRP45</fullName>
    </recommendedName>
    <alternativeName>
        <fullName evidence="8">Exosome component 9</fullName>
    </alternativeName>
</protein>
<evidence type="ECO:0000256" key="1">
    <source>
        <dbReference type="ARBA" id="ARBA00004123"/>
    </source>
</evidence>
<dbReference type="GO" id="GO:0035925">
    <property type="term" value="F:mRNA 3'-UTR AU-rich region binding"/>
    <property type="evidence" value="ECO:0007669"/>
    <property type="project" value="TreeGrafter"/>
</dbReference>
<proteinExistence type="inferred from homology"/>
<dbReference type="InterPro" id="IPR001247">
    <property type="entry name" value="ExoRNase_PH_dom1"/>
</dbReference>
<evidence type="ECO:0000256" key="2">
    <source>
        <dbReference type="ARBA" id="ARBA00004496"/>
    </source>
</evidence>
<evidence type="ECO:0000256" key="3">
    <source>
        <dbReference type="ARBA" id="ARBA00006678"/>
    </source>
</evidence>
<keyword evidence="6" id="KW-0694">RNA-binding</keyword>
<dbReference type="InterPro" id="IPR036345">
    <property type="entry name" value="ExoRNase_PH_dom2_sf"/>
</dbReference>
<dbReference type="GO" id="GO:0000176">
    <property type="term" value="C:nuclear exosome (RNase complex)"/>
    <property type="evidence" value="ECO:0007669"/>
    <property type="project" value="TreeGrafter"/>
</dbReference>
<dbReference type="Pfam" id="PF01138">
    <property type="entry name" value="RNase_PH"/>
    <property type="match status" value="1"/>
</dbReference>
<evidence type="ECO:0000256" key="8">
    <source>
        <dbReference type="ARBA" id="ARBA00032660"/>
    </source>
</evidence>
<dbReference type="Proteomes" id="UP001652661">
    <property type="component" value="Chromosome X"/>
</dbReference>
<dbReference type="PANTHER" id="PTHR11097">
    <property type="entry name" value="EXOSOME COMPLEX EXONUCLEASE RIBOSOMAL RNA PROCESSING PROTEIN"/>
    <property type="match status" value="1"/>
</dbReference>
<dbReference type="GO" id="GO:0071038">
    <property type="term" value="P:TRAMP-dependent tRNA surveillance pathway"/>
    <property type="evidence" value="ECO:0007669"/>
    <property type="project" value="TreeGrafter"/>
</dbReference>
<accession>A0A6P4JU86</accession>
<gene>
    <name evidence="13" type="primary">Rrp45</name>
</gene>